<dbReference type="KEGG" id="caz:CARG_06510"/>
<dbReference type="InterPro" id="IPR014748">
    <property type="entry name" value="Enoyl-CoA_hydra_C"/>
</dbReference>
<name>U3GYQ3_9CORY</name>
<evidence type="ECO:0000256" key="3">
    <source>
        <dbReference type="ARBA" id="ARBA00012076"/>
    </source>
</evidence>
<dbReference type="AlphaFoldDB" id="U3GYQ3"/>
<dbReference type="FunFam" id="3.90.226.10:FF:000009">
    <property type="entry name" value="Carnitinyl-CoA dehydratase"/>
    <property type="match status" value="1"/>
</dbReference>
<dbReference type="EC" id="4.2.1.17" evidence="3"/>
<dbReference type="PROSITE" id="PS00166">
    <property type="entry name" value="ENOYL_COA_HYDRATASE"/>
    <property type="match status" value="1"/>
</dbReference>
<gene>
    <name evidence="11" type="ORF">CARG_06510</name>
</gene>
<proteinExistence type="inferred from homology"/>
<dbReference type="Gene3D" id="3.90.226.10">
    <property type="entry name" value="2-enoyl-CoA Hydratase, Chain A, domain 1"/>
    <property type="match status" value="1"/>
</dbReference>
<keyword evidence="5" id="KW-0456">Lyase</keyword>
<keyword evidence="4" id="KW-0276">Fatty acid metabolism</keyword>
<evidence type="ECO:0000256" key="1">
    <source>
        <dbReference type="ARBA" id="ARBA00002994"/>
    </source>
</evidence>
<dbReference type="Pfam" id="PF00378">
    <property type="entry name" value="ECH_1"/>
    <property type="match status" value="1"/>
</dbReference>
<dbReference type="CDD" id="cd06558">
    <property type="entry name" value="crotonase-like"/>
    <property type="match status" value="1"/>
</dbReference>
<dbReference type="Proteomes" id="UP000016943">
    <property type="component" value="Chromosome"/>
</dbReference>
<evidence type="ECO:0000313" key="12">
    <source>
        <dbReference type="Proteomes" id="UP000016943"/>
    </source>
</evidence>
<dbReference type="GeneID" id="78250071"/>
<reference evidence="11 12" key="1">
    <citation type="journal article" date="2013" name="Genome Announc.">
        <title>Whole-Genome Sequence of the Clinical Strain Corynebacterium argentoratense DSM 44202, Isolated from a Human Throat Specimen.</title>
        <authorList>
            <person name="Bomholt C."/>
            <person name="Glaub A."/>
            <person name="Gravermann K."/>
            <person name="Albersmeier A."/>
            <person name="Brinkrolf K."/>
            <person name="Ruckert C."/>
            <person name="Tauch A."/>
        </authorList>
    </citation>
    <scope>NUCLEOTIDE SEQUENCE [LARGE SCALE GENOMIC DNA]</scope>
    <source>
        <strain evidence="11">DSM 44202</strain>
    </source>
</reference>
<keyword evidence="4" id="KW-0443">Lipid metabolism</keyword>
<dbReference type="PANTHER" id="PTHR11941:SF54">
    <property type="entry name" value="ENOYL-COA HYDRATASE, MITOCHONDRIAL"/>
    <property type="match status" value="1"/>
</dbReference>
<comment type="similarity">
    <text evidence="2 10">Belongs to the enoyl-CoA hydratase/isomerase family.</text>
</comment>
<evidence type="ECO:0000256" key="7">
    <source>
        <dbReference type="ARBA" id="ARBA00023717"/>
    </source>
</evidence>
<keyword evidence="12" id="KW-1185">Reference proteome</keyword>
<evidence type="ECO:0000256" key="10">
    <source>
        <dbReference type="RuleBase" id="RU003707"/>
    </source>
</evidence>
<sequence>MNPNDHVLHEQHGHTAVVTINRPDAYNAMNRDVITQLSTTLDAIEDSDATAMILTGAGKSFVAGADIGELATRTPLEGLNPLLQRTLDRLAAFPIPTIAAINGYAFGGGAELALACDIRVGSTDAQFALPETGIGIIPAAGATQRMVNIVGLGLATDMILTGRRLDSEEALAAGLITYRVAPEELLPTAHKVAERIQRKGPIAIQLAREVLRHGHKSDHATGMLLERLAQSILYATEDKHEGTTAFTEKRNPEFNGR</sequence>
<dbReference type="InterPro" id="IPR001753">
    <property type="entry name" value="Enoyl-CoA_hydra/iso"/>
</dbReference>
<dbReference type="SUPFAM" id="SSF52096">
    <property type="entry name" value="ClpP/crotonase"/>
    <property type="match status" value="1"/>
</dbReference>
<comment type="catalytic activity">
    <reaction evidence="7">
        <text>a 4-saturated-(3S)-3-hydroxyacyl-CoA = a (3E)-enoyl-CoA + H2O</text>
        <dbReference type="Rhea" id="RHEA:20724"/>
        <dbReference type="ChEBI" id="CHEBI:15377"/>
        <dbReference type="ChEBI" id="CHEBI:58521"/>
        <dbReference type="ChEBI" id="CHEBI:137480"/>
        <dbReference type="EC" id="4.2.1.17"/>
    </reaction>
</comment>
<dbReference type="STRING" id="1348662.CARG_06510"/>
<dbReference type="EMBL" id="CP006365">
    <property type="protein sequence ID" value="AGU15426.1"/>
    <property type="molecule type" value="Genomic_DNA"/>
</dbReference>
<evidence type="ECO:0000313" key="11">
    <source>
        <dbReference type="EMBL" id="AGU15426.1"/>
    </source>
</evidence>
<dbReference type="Gene3D" id="1.10.12.10">
    <property type="entry name" value="Lyase 2-enoyl-coa Hydratase, Chain A, domain 2"/>
    <property type="match status" value="1"/>
</dbReference>
<evidence type="ECO:0000256" key="4">
    <source>
        <dbReference type="ARBA" id="ARBA00022832"/>
    </source>
</evidence>
<dbReference type="RefSeq" id="WP_020976584.1">
    <property type="nucleotide sequence ID" value="NC_022198.1"/>
</dbReference>
<comment type="catalytic activity">
    <reaction evidence="6">
        <text>a (3S)-3-hydroxyacyl-CoA = a (2E)-enoyl-CoA + H2O</text>
        <dbReference type="Rhea" id="RHEA:16105"/>
        <dbReference type="ChEBI" id="CHEBI:15377"/>
        <dbReference type="ChEBI" id="CHEBI:57318"/>
        <dbReference type="ChEBI" id="CHEBI:58856"/>
        <dbReference type="EC" id="4.2.1.17"/>
    </reaction>
</comment>
<dbReference type="FunFam" id="1.10.12.10:FF:000001">
    <property type="entry name" value="Probable enoyl-CoA hydratase, mitochondrial"/>
    <property type="match status" value="1"/>
</dbReference>
<evidence type="ECO:0000256" key="2">
    <source>
        <dbReference type="ARBA" id="ARBA00005254"/>
    </source>
</evidence>
<dbReference type="HOGENOM" id="CLU_009834_7_6_11"/>
<accession>U3GYQ3</accession>
<dbReference type="InterPro" id="IPR029045">
    <property type="entry name" value="ClpP/crotonase-like_dom_sf"/>
</dbReference>
<organism evidence="11 12">
    <name type="scientific">Corynebacterium argentoratense DSM 44202</name>
    <dbReference type="NCBI Taxonomy" id="1348662"/>
    <lineage>
        <taxon>Bacteria</taxon>
        <taxon>Bacillati</taxon>
        <taxon>Actinomycetota</taxon>
        <taxon>Actinomycetes</taxon>
        <taxon>Mycobacteriales</taxon>
        <taxon>Corynebacteriaceae</taxon>
        <taxon>Corynebacterium</taxon>
    </lineage>
</organism>
<evidence type="ECO:0000256" key="8">
    <source>
        <dbReference type="ARBA" id="ARBA00039456"/>
    </source>
</evidence>
<evidence type="ECO:0000256" key="5">
    <source>
        <dbReference type="ARBA" id="ARBA00023239"/>
    </source>
</evidence>
<dbReference type="PANTHER" id="PTHR11941">
    <property type="entry name" value="ENOYL-COA HYDRATASE-RELATED"/>
    <property type="match status" value="1"/>
</dbReference>
<dbReference type="eggNOG" id="COG1024">
    <property type="taxonomic scope" value="Bacteria"/>
</dbReference>
<comment type="function">
    <text evidence="1">Could possibly oxidize fatty acids using specific components.</text>
</comment>
<evidence type="ECO:0000256" key="6">
    <source>
        <dbReference type="ARBA" id="ARBA00023709"/>
    </source>
</evidence>
<dbReference type="GO" id="GO:0004300">
    <property type="term" value="F:enoyl-CoA hydratase activity"/>
    <property type="evidence" value="ECO:0007669"/>
    <property type="project" value="UniProtKB-EC"/>
</dbReference>
<dbReference type="OrthoDB" id="8452484at2"/>
<evidence type="ECO:0000256" key="9">
    <source>
        <dbReference type="ARBA" id="ARBA00073436"/>
    </source>
</evidence>
<protein>
    <recommendedName>
        <fullName evidence="8">Probable enoyl-CoA hydratase EchA17</fullName>
        <ecNumber evidence="3">4.2.1.17</ecNumber>
    </recommendedName>
    <alternativeName>
        <fullName evidence="9">Probable enoyl-CoA hydratase echA17</fullName>
    </alternativeName>
</protein>
<dbReference type="PATRIC" id="fig|1348662.3.peg.1277"/>
<dbReference type="InterPro" id="IPR018376">
    <property type="entry name" value="Enoyl-CoA_hyd/isom_CS"/>
</dbReference>
<dbReference type="GO" id="GO:0006635">
    <property type="term" value="P:fatty acid beta-oxidation"/>
    <property type="evidence" value="ECO:0007669"/>
    <property type="project" value="TreeGrafter"/>
</dbReference>